<evidence type="ECO:0000259" key="9">
    <source>
        <dbReference type="Pfam" id="PF04535"/>
    </source>
</evidence>
<feature type="domain" description="Casparian strip membrane protein" evidence="9">
    <location>
        <begin position="27"/>
        <end position="176"/>
    </location>
</feature>
<reference evidence="10" key="1">
    <citation type="submission" date="2012-05" db="EMBL/GenBank/DDBJ databases">
        <authorList>
            <person name="Krishnakumar V."/>
            <person name="Cheung F."/>
            <person name="Xiao Y."/>
            <person name="Chan A."/>
            <person name="Moskal W.A."/>
            <person name="Town C.D."/>
        </authorList>
    </citation>
    <scope>NUCLEOTIDE SEQUENCE</scope>
</reference>
<dbReference type="EMBL" id="BT148376">
    <property type="protein sequence ID" value="AFK48170.1"/>
    <property type="molecule type" value="mRNA"/>
</dbReference>
<dbReference type="InterPro" id="IPR006702">
    <property type="entry name" value="CASP_dom"/>
</dbReference>
<organism evidence="10">
    <name type="scientific">Lotus japonicus</name>
    <name type="common">Lotus corniculatus var. japonicus</name>
    <dbReference type="NCBI Taxonomy" id="34305"/>
    <lineage>
        <taxon>Eukaryota</taxon>
        <taxon>Viridiplantae</taxon>
        <taxon>Streptophyta</taxon>
        <taxon>Embryophyta</taxon>
        <taxon>Tracheophyta</taxon>
        <taxon>Spermatophyta</taxon>
        <taxon>Magnoliopsida</taxon>
        <taxon>eudicotyledons</taxon>
        <taxon>Gunneridae</taxon>
        <taxon>Pentapetalae</taxon>
        <taxon>rosids</taxon>
        <taxon>fabids</taxon>
        <taxon>Fabales</taxon>
        <taxon>Fabaceae</taxon>
        <taxon>Papilionoideae</taxon>
        <taxon>50 kb inversion clade</taxon>
        <taxon>NPAAA clade</taxon>
        <taxon>Hologalegina</taxon>
        <taxon>robinioid clade</taxon>
        <taxon>Loteae</taxon>
        <taxon>Lotus</taxon>
    </lineage>
</organism>
<dbReference type="GeneID" id="130715866"/>
<keyword evidence="4 8" id="KW-1003">Cell membrane</keyword>
<keyword evidence="7 8" id="KW-0472">Membrane</keyword>
<dbReference type="PANTHER" id="PTHR36488:SF8">
    <property type="entry name" value="CASP-LIKE PROTEIN 1U1"/>
    <property type="match status" value="1"/>
</dbReference>
<keyword evidence="6 8" id="KW-1133">Transmembrane helix</keyword>
<comment type="subcellular location">
    <subcellularLocation>
        <location evidence="1 8">Cell membrane</location>
        <topology evidence="1 8">Multi-pass membrane protein</topology>
    </subcellularLocation>
</comment>
<dbReference type="KEGG" id="lja:130715866"/>
<evidence type="ECO:0000256" key="7">
    <source>
        <dbReference type="ARBA" id="ARBA00023136"/>
    </source>
</evidence>
<keyword evidence="5 8" id="KW-0812">Transmembrane</keyword>
<dbReference type="PANTHER" id="PTHR36488">
    <property type="entry name" value="CASP-LIKE PROTEIN 1U1"/>
    <property type="match status" value="1"/>
</dbReference>
<comment type="subunit">
    <text evidence="3 8">Homodimer and heterodimers.</text>
</comment>
<dbReference type="OMA" id="IACTHTA"/>
<evidence type="ECO:0000313" key="10">
    <source>
        <dbReference type="EMBL" id="AFK48170.1"/>
    </source>
</evidence>
<evidence type="ECO:0000256" key="5">
    <source>
        <dbReference type="ARBA" id="ARBA00022692"/>
    </source>
</evidence>
<protein>
    <recommendedName>
        <fullName evidence="8">CASP-like protein</fullName>
    </recommendedName>
</protein>
<feature type="transmembrane region" description="Helical" evidence="8">
    <location>
        <begin position="30"/>
        <end position="49"/>
    </location>
</feature>
<comment type="similarity">
    <text evidence="2 8">Belongs to the Casparian strip membrane proteins (CASP) family.</text>
</comment>
<dbReference type="RefSeq" id="XP_057422000.1">
    <property type="nucleotide sequence ID" value="XM_057566017.1"/>
</dbReference>
<evidence type="ECO:0000256" key="1">
    <source>
        <dbReference type="ARBA" id="ARBA00004651"/>
    </source>
</evidence>
<feature type="transmembrane region" description="Helical" evidence="8">
    <location>
        <begin position="116"/>
        <end position="144"/>
    </location>
</feature>
<dbReference type="InterPro" id="IPR044173">
    <property type="entry name" value="CASPL"/>
</dbReference>
<feature type="transmembrane region" description="Helical" evidence="8">
    <location>
        <begin position="164"/>
        <end position="187"/>
    </location>
</feature>
<sequence length="193" mass="20391">MEGQGKAMMMEGVENSKGREKAAVGGACDLVLRLLALALTLAAAIVVGVDNHTKVVPIKILDGLPPVNVPVPAKWHYLSAFVYFLVANAIASTYGAFSLVLAIINKGKSRGLGSLITVLDALMVALLFSGNGAASAVGVLGYYGNSHVQWKKVCNVFDNFCHQFAASVLLSLLGSAAFLLLVLLPLLRLQRRN</sequence>
<dbReference type="AlphaFoldDB" id="I3T6M8"/>
<dbReference type="OrthoDB" id="1898688at2759"/>
<dbReference type="Pfam" id="PF04535">
    <property type="entry name" value="CASP_dom"/>
    <property type="match status" value="1"/>
</dbReference>
<evidence type="ECO:0000256" key="4">
    <source>
        <dbReference type="ARBA" id="ARBA00022475"/>
    </source>
</evidence>
<dbReference type="GO" id="GO:0005886">
    <property type="term" value="C:plasma membrane"/>
    <property type="evidence" value="ECO:0007669"/>
    <property type="project" value="UniProtKB-SubCell"/>
</dbReference>
<dbReference type="NCBIfam" id="TIGR01569">
    <property type="entry name" value="A_tha_TIGR01569"/>
    <property type="match status" value="1"/>
</dbReference>
<evidence type="ECO:0000256" key="6">
    <source>
        <dbReference type="ARBA" id="ARBA00022989"/>
    </source>
</evidence>
<evidence type="ECO:0000256" key="8">
    <source>
        <dbReference type="RuleBase" id="RU361233"/>
    </source>
</evidence>
<evidence type="ECO:0000256" key="2">
    <source>
        <dbReference type="ARBA" id="ARBA00007651"/>
    </source>
</evidence>
<proteinExistence type="evidence at transcript level"/>
<dbReference type="InterPro" id="IPR006459">
    <property type="entry name" value="CASP/CASPL"/>
</dbReference>
<feature type="transmembrane region" description="Helical" evidence="8">
    <location>
        <begin position="80"/>
        <end position="104"/>
    </location>
</feature>
<accession>I3T6M8</accession>
<evidence type="ECO:0000256" key="3">
    <source>
        <dbReference type="ARBA" id="ARBA00011489"/>
    </source>
</evidence>
<name>I3T6M8_LOTJA</name>